<dbReference type="EMBL" id="JXJN01001456">
    <property type="status" value="NOT_ANNOTATED_CDS"/>
    <property type="molecule type" value="Genomic_DNA"/>
</dbReference>
<proteinExistence type="predicted"/>
<dbReference type="Proteomes" id="UP000092460">
    <property type="component" value="Unassembled WGS sequence"/>
</dbReference>
<dbReference type="EnsemblMetazoa" id="GPPI003990-RA">
    <property type="protein sequence ID" value="GPPI003990-PA"/>
    <property type="gene ID" value="GPPI003990"/>
</dbReference>
<organism evidence="2 3">
    <name type="scientific">Glossina palpalis gambiensis</name>
    <dbReference type="NCBI Taxonomy" id="67801"/>
    <lineage>
        <taxon>Eukaryota</taxon>
        <taxon>Metazoa</taxon>
        <taxon>Ecdysozoa</taxon>
        <taxon>Arthropoda</taxon>
        <taxon>Hexapoda</taxon>
        <taxon>Insecta</taxon>
        <taxon>Pterygota</taxon>
        <taxon>Neoptera</taxon>
        <taxon>Endopterygota</taxon>
        <taxon>Diptera</taxon>
        <taxon>Brachycera</taxon>
        <taxon>Muscomorpha</taxon>
        <taxon>Hippoboscoidea</taxon>
        <taxon>Glossinidae</taxon>
        <taxon>Glossina</taxon>
    </lineage>
</organism>
<feature type="region of interest" description="Disordered" evidence="1">
    <location>
        <begin position="34"/>
        <end position="69"/>
    </location>
</feature>
<reference evidence="2" key="2">
    <citation type="submission" date="2020-05" db="UniProtKB">
        <authorList>
            <consortium name="EnsemblMetazoa"/>
        </authorList>
    </citation>
    <scope>IDENTIFICATION</scope>
    <source>
        <strain evidence="2">IAEA</strain>
    </source>
</reference>
<feature type="compositionally biased region" description="Polar residues" evidence="1">
    <location>
        <begin position="59"/>
        <end position="69"/>
    </location>
</feature>
<evidence type="ECO:0000313" key="2">
    <source>
        <dbReference type="EnsemblMetazoa" id="GPPI003990-PA"/>
    </source>
</evidence>
<name>A0A1B0APK0_9MUSC</name>
<evidence type="ECO:0000313" key="3">
    <source>
        <dbReference type="Proteomes" id="UP000092460"/>
    </source>
</evidence>
<evidence type="ECO:0000256" key="1">
    <source>
        <dbReference type="SAM" id="MobiDB-lite"/>
    </source>
</evidence>
<feature type="compositionally biased region" description="Gly residues" evidence="1">
    <location>
        <begin position="38"/>
        <end position="54"/>
    </location>
</feature>
<protein>
    <submittedName>
        <fullName evidence="2">Uncharacterized protein</fullName>
    </submittedName>
</protein>
<keyword evidence="3" id="KW-1185">Reference proteome</keyword>
<accession>A0A1B0APK0</accession>
<dbReference type="AlphaFoldDB" id="A0A1B0APK0"/>
<dbReference type="VEuPathDB" id="VectorBase:GPPI003990"/>
<sequence>MPLSRGWGFGSHIKVAKHGCESFVEAAITDVFGNKNDGNGGGGIDNIESGGGGPLRPQLPTQLANINTE</sequence>
<reference evidence="3" key="1">
    <citation type="submission" date="2015-01" db="EMBL/GenBank/DDBJ databases">
        <authorList>
            <person name="Aksoy S."/>
            <person name="Warren W."/>
            <person name="Wilson R.K."/>
        </authorList>
    </citation>
    <scope>NUCLEOTIDE SEQUENCE [LARGE SCALE GENOMIC DNA]</scope>
    <source>
        <strain evidence="3">IAEA</strain>
    </source>
</reference>